<dbReference type="Proteomes" id="UP000242715">
    <property type="component" value="Unassembled WGS sequence"/>
</dbReference>
<keyword evidence="2" id="KW-1185">Reference proteome</keyword>
<evidence type="ECO:0000313" key="1">
    <source>
        <dbReference type="EMBL" id="GAU39638.1"/>
    </source>
</evidence>
<dbReference type="PANTHER" id="PTHR45081:SF1">
    <property type="entry name" value="EF HAND FAMILY PROTEIN, PUTATIVE, EXPRESSED-RELATED"/>
    <property type="match status" value="1"/>
</dbReference>
<reference evidence="2" key="1">
    <citation type="journal article" date="2017" name="Front. Plant Sci.">
        <title>Climate Clever Clovers: New Paradigm to Reduce the Environmental Footprint of Ruminants by Breeding Low Methanogenic Forages Utilizing Haplotype Variation.</title>
        <authorList>
            <person name="Kaur P."/>
            <person name="Appels R."/>
            <person name="Bayer P.E."/>
            <person name="Keeble-Gagnere G."/>
            <person name="Wang J."/>
            <person name="Hirakawa H."/>
            <person name="Shirasawa K."/>
            <person name="Vercoe P."/>
            <person name="Stefanova K."/>
            <person name="Durmic Z."/>
            <person name="Nichols P."/>
            <person name="Revell C."/>
            <person name="Isobe S.N."/>
            <person name="Edwards D."/>
            <person name="Erskine W."/>
        </authorList>
    </citation>
    <scope>NUCLEOTIDE SEQUENCE [LARGE SCALE GENOMIC DNA]</scope>
    <source>
        <strain evidence="2">cv. Daliak</strain>
    </source>
</reference>
<sequence length="93" mass="10666">MYTRVLAVWPNHWRAQLNKAVSLLRAGKNEEVKKALKEALKMTIRVELHDETSHLKHLQKKKNKPNGAIPGESPFVIVEPIKFKTIGEKTTVR</sequence>
<accession>A0A2Z6N401</accession>
<dbReference type="GO" id="GO:0005886">
    <property type="term" value="C:plasma membrane"/>
    <property type="evidence" value="ECO:0007669"/>
    <property type="project" value="TreeGrafter"/>
</dbReference>
<dbReference type="InterPro" id="IPR011990">
    <property type="entry name" value="TPR-like_helical_dom_sf"/>
</dbReference>
<gene>
    <name evidence="1" type="ORF">TSUD_18190</name>
</gene>
<proteinExistence type="predicted"/>
<dbReference type="SUPFAM" id="SSF48452">
    <property type="entry name" value="TPR-like"/>
    <property type="match status" value="1"/>
</dbReference>
<evidence type="ECO:0000313" key="2">
    <source>
        <dbReference type="Proteomes" id="UP000242715"/>
    </source>
</evidence>
<dbReference type="AlphaFoldDB" id="A0A2Z6N401"/>
<dbReference type="PANTHER" id="PTHR45081">
    <property type="entry name" value="EF HAND FAMILY PROTEIN, PUTATIVE, EXPRESSED-RELATED"/>
    <property type="match status" value="1"/>
</dbReference>
<name>A0A2Z6N401_TRISU</name>
<organism evidence="1 2">
    <name type="scientific">Trifolium subterraneum</name>
    <name type="common">Subterranean clover</name>
    <dbReference type="NCBI Taxonomy" id="3900"/>
    <lineage>
        <taxon>Eukaryota</taxon>
        <taxon>Viridiplantae</taxon>
        <taxon>Streptophyta</taxon>
        <taxon>Embryophyta</taxon>
        <taxon>Tracheophyta</taxon>
        <taxon>Spermatophyta</taxon>
        <taxon>Magnoliopsida</taxon>
        <taxon>eudicotyledons</taxon>
        <taxon>Gunneridae</taxon>
        <taxon>Pentapetalae</taxon>
        <taxon>rosids</taxon>
        <taxon>fabids</taxon>
        <taxon>Fabales</taxon>
        <taxon>Fabaceae</taxon>
        <taxon>Papilionoideae</taxon>
        <taxon>50 kb inversion clade</taxon>
        <taxon>NPAAA clade</taxon>
        <taxon>Hologalegina</taxon>
        <taxon>IRL clade</taxon>
        <taxon>Trifolieae</taxon>
        <taxon>Trifolium</taxon>
    </lineage>
</organism>
<dbReference type="EMBL" id="DF973771">
    <property type="protein sequence ID" value="GAU39638.1"/>
    <property type="molecule type" value="Genomic_DNA"/>
</dbReference>
<dbReference type="Gene3D" id="1.25.40.10">
    <property type="entry name" value="Tetratricopeptide repeat domain"/>
    <property type="match status" value="1"/>
</dbReference>
<dbReference type="OrthoDB" id="1933529at2759"/>
<protein>
    <submittedName>
        <fullName evidence="1">Uncharacterized protein</fullName>
    </submittedName>
</protein>